<evidence type="ECO:0000313" key="4">
    <source>
        <dbReference type="EMBL" id="TSJ42653.1"/>
    </source>
</evidence>
<name>A0A556MRW5_9SPHI</name>
<dbReference type="SUPFAM" id="SSF88713">
    <property type="entry name" value="Glycoside hydrolase/deacetylase"/>
    <property type="match status" value="1"/>
</dbReference>
<evidence type="ECO:0000313" key="5">
    <source>
        <dbReference type="Proteomes" id="UP000318733"/>
    </source>
</evidence>
<dbReference type="Gene3D" id="3.20.20.370">
    <property type="entry name" value="Glycoside hydrolase/deacetylase"/>
    <property type="match status" value="1"/>
</dbReference>
<dbReference type="Proteomes" id="UP000318733">
    <property type="component" value="Unassembled WGS sequence"/>
</dbReference>
<keyword evidence="1 2" id="KW-0732">Signal</keyword>
<dbReference type="OrthoDB" id="9806342at2"/>
<gene>
    <name evidence="4" type="ORF">FO440_00225</name>
</gene>
<keyword evidence="5" id="KW-1185">Reference proteome</keyword>
<dbReference type="RefSeq" id="WP_144246224.1">
    <property type="nucleotide sequence ID" value="NZ_VLPK01000001.1"/>
</dbReference>
<sequence length="260" mass="29125">MIRPFLVLLLLSGFMARAQSTVNWPHHKKATIVLTYDDALLSQLNIAIPQLEAANFKATFFLTGYVDRTTIPRWRKLARKGYELANHTIFHPCAPGNDNTMLSDRYTPYTMIHEIDYMNHFLFAIDGKTTRTYAYPCTETTVGNNVDYADTLRKFGLVKYARVGGDVDAVITDFKKLDKLQVPSYGLEGGETSDKLISFVKSVQKTGGMGVIMFHGVGGDYLTVSAEAHQQLLNYLTANEADIWVTTFQQAMDYATGPVK</sequence>
<evidence type="ECO:0000256" key="2">
    <source>
        <dbReference type="SAM" id="SignalP"/>
    </source>
</evidence>
<feature type="domain" description="NodB homology" evidence="3">
    <location>
        <begin position="30"/>
        <end position="260"/>
    </location>
</feature>
<evidence type="ECO:0000259" key="3">
    <source>
        <dbReference type="PROSITE" id="PS51677"/>
    </source>
</evidence>
<dbReference type="PANTHER" id="PTHR34216:SF11">
    <property type="entry name" value="CHITOOLIGOSACCHARIDE DEACETYLASE"/>
    <property type="match status" value="1"/>
</dbReference>
<comment type="caution">
    <text evidence="4">The sequence shown here is derived from an EMBL/GenBank/DDBJ whole genome shotgun (WGS) entry which is preliminary data.</text>
</comment>
<feature type="signal peptide" evidence="2">
    <location>
        <begin position="1"/>
        <end position="18"/>
    </location>
</feature>
<reference evidence="4 5" key="1">
    <citation type="submission" date="2019-07" db="EMBL/GenBank/DDBJ databases">
        <authorList>
            <person name="Huq M.A."/>
        </authorList>
    </citation>
    <scope>NUCLEOTIDE SEQUENCE [LARGE SCALE GENOMIC DNA]</scope>
    <source>
        <strain evidence="4 5">MAH-19</strain>
    </source>
</reference>
<dbReference type="GO" id="GO:0005975">
    <property type="term" value="P:carbohydrate metabolic process"/>
    <property type="evidence" value="ECO:0007669"/>
    <property type="project" value="InterPro"/>
</dbReference>
<organism evidence="4 5">
    <name type="scientific">Mucilaginibacter corticis</name>
    <dbReference type="NCBI Taxonomy" id="2597670"/>
    <lineage>
        <taxon>Bacteria</taxon>
        <taxon>Pseudomonadati</taxon>
        <taxon>Bacteroidota</taxon>
        <taxon>Sphingobacteriia</taxon>
        <taxon>Sphingobacteriales</taxon>
        <taxon>Sphingobacteriaceae</taxon>
        <taxon>Mucilaginibacter</taxon>
    </lineage>
</organism>
<dbReference type="InterPro" id="IPR002509">
    <property type="entry name" value="NODB_dom"/>
</dbReference>
<dbReference type="InterPro" id="IPR011330">
    <property type="entry name" value="Glyco_hydro/deAcase_b/a-brl"/>
</dbReference>
<dbReference type="PANTHER" id="PTHR34216">
    <property type="match status" value="1"/>
</dbReference>
<dbReference type="Pfam" id="PF01522">
    <property type="entry name" value="Polysacc_deac_1"/>
    <property type="match status" value="1"/>
</dbReference>
<protein>
    <submittedName>
        <fullName evidence="4">Polysaccharide deacetylase family protein</fullName>
    </submittedName>
</protein>
<dbReference type="AlphaFoldDB" id="A0A556MRW5"/>
<proteinExistence type="predicted"/>
<dbReference type="CDD" id="cd10967">
    <property type="entry name" value="CE4_GLA_like_6s"/>
    <property type="match status" value="1"/>
</dbReference>
<dbReference type="EMBL" id="VLPK01000001">
    <property type="protein sequence ID" value="TSJ42653.1"/>
    <property type="molecule type" value="Genomic_DNA"/>
</dbReference>
<dbReference type="InterPro" id="IPR051398">
    <property type="entry name" value="Polysacch_Deacetylase"/>
</dbReference>
<accession>A0A556MRW5</accession>
<feature type="chain" id="PRO_5021808351" evidence="2">
    <location>
        <begin position="19"/>
        <end position="260"/>
    </location>
</feature>
<dbReference type="GO" id="GO:0016810">
    <property type="term" value="F:hydrolase activity, acting on carbon-nitrogen (but not peptide) bonds"/>
    <property type="evidence" value="ECO:0007669"/>
    <property type="project" value="InterPro"/>
</dbReference>
<dbReference type="PROSITE" id="PS51677">
    <property type="entry name" value="NODB"/>
    <property type="match status" value="1"/>
</dbReference>
<evidence type="ECO:0000256" key="1">
    <source>
        <dbReference type="ARBA" id="ARBA00022729"/>
    </source>
</evidence>